<organism evidence="3 4">
    <name type="scientific">Oikopleura dioica</name>
    <name type="common">Tunicate</name>
    <dbReference type="NCBI Taxonomy" id="34765"/>
    <lineage>
        <taxon>Eukaryota</taxon>
        <taxon>Metazoa</taxon>
        <taxon>Chordata</taxon>
        <taxon>Tunicata</taxon>
        <taxon>Appendicularia</taxon>
        <taxon>Copelata</taxon>
        <taxon>Oikopleuridae</taxon>
        <taxon>Oikopleura</taxon>
    </lineage>
</organism>
<dbReference type="InParanoid" id="E4XQP8"/>
<accession>E4XQP8</accession>
<name>E4XQP8_OIKDI</name>
<evidence type="ECO:0000256" key="2">
    <source>
        <dbReference type="SAM" id="Phobius"/>
    </source>
</evidence>
<gene>
    <name evidence="3" type="ORF">GSOID_T00018004001</name>
</gene>
<reference evidence="3 4" key="1">
    <citation type="journal article" date="2010" name="Science">
        <title>Plasticity of animal genome architecture unmasked by rapid evolution of a pelagic tunicate.</title>
        <authorList>
            <person name="Denoeud F."/>
            <person name="Henriet S."/>
            <person name="Mungpakdee S."/>
            <person name="Aury J.M."/>
            <person name="Da Silva C."/>
            <person name="Brinkmann H."/>
            <person name="Mikhaleva J."/>
            <person name="Olsen L.C."/>
            <person name="Jubin C."/>
            <person name="Canestro C."/>
            <person name="Bouquet J.M."/>
            <person name="Danks G."/>
            <person name="Poulain J."/>
            <person name="Campsteijn C."/>
            <person name="Adamski M."/>
            <person name="Cross I."/>
            <person name="Yadetie F."/>
            <person name="Muffato M."/>
            <person name="Louis A."/>
            <person name="Butcher S."/>
            <person name="Tsagkogeorga G."/>
            <person name="Konrad A."/>
            <person name="Singh S."/>
            <person name="Jensen M.F."/>
            <person name="Cong E.H."/>
            <person name="Eikeseth-Otteraa H."/>
            <person name="Noel B."/>
            <person name="Anthouard V."/>
            <person name="Porcel B.M."/>
            <person name="Kachouri-Lafond R."/>
            <person name="Nishino A."/>
            <person name="Ugolini M."/>
            <person name="Chourrout P."/>
            <person name="Nishida H."/>
            <person name="Aasland R."/>
            <person name="Huzurbazar S."/>
            <person name="Westhof E."/>
            <person name="Delsuc F."/>
            <person name="Lehrach H."/>
            <person name="Reinhardt R."/>
            <person name="Weissenbach J."/>
            <person name="Roy S.W."/>
            <person name="Artiguenave F."/>
            <person name="Postlethwait J.H."/>
            <person name="Manak J.R."/>
            <person name="Thompson E.M."/>
            <person name="Jaillon O."/>
            <person name="Du Pasquier L."/>
            <person name="Boudinot P."/>
            <person name="Liberles D.A."/>
            <person name="Volff J.N."/>
            <person name="Philippe H."/>
            <person name="Lenhard B."/>
            <person name="Roest Crollius H."/>
            <person name="Wincker P."/>
            <person name="Chourrout D."/>
        </authorList>
    </citation>
    <scope>NUCLEOTIDE SEQUENCE [LARGE SCALE GENOMIC DNA]</scope>
</reference>
<feature type="region of interest" description="Disordered" evidence="1">
    <location>
        <begin position="215"/>
        <end position="235"/>
    </location>
</feature>
<feature type="transmembrane region" description="Helical" evidence="2">
    <location>
        <begin position="18"/>
        <end position="39"/>
    </location>
</feature>
<dbReference type="EMBL" id="FN653107">
    <property type="protein sequence ID" value="CBY12134.1"/>
    <property type="molecule type" value="Genomic_DNA"/>
</dbReference>
<feature type="compositionally biased region" description="Polar residues" evidence="1">
    <location>
        <begin position="361"/>
        <end position="370"/>
    </location>
</feature>
<feature type="compositionally biased region" description="Polar residues" evidence="1">
    <location>
        <begin position="316"/>
        <end position="325"/>
    </location>
</feature>
<keyword evidence="2" id="KW-0812">Transmembrane</keyword>
<feature type="region of interest" description="Disordered" evidence="1">
    <location>
        <begin position="313"/>
        <end position="374"/>
    </location>
</feature>
<keyword evidence="2" id="KW-1133">Transmembrane helix</keyword>
<dbReference type="AlphaFoldDB" id="E4XQP8"/>
<sequence length="479" mass="52927">MEERGLIFSIIRVYKMSFFFVFFSFQFFLEYTLFTQLFYSSAMANSSHSMSLRSDNNKESSSFDSDETFVPETTNVWGGIEATQETDSPVPEVNVFEIDWSRFQRALEEDQADLQPIPDLINVNIDWSKLRKAVEKSKADGDIPNSSSAPGSSADQPTSISSANGGIPTSTKRSPRTSPSRPPGLSTIHTTVDTVIPELSSPTGLSSIQRTLDGVIPTSTKKTPQVSPSRPPGVSTIDSFNETYISEPIPDYLRQIADLENSALTETTHLDNSTLVDLADALEETAETLSDNVVAATGMTSLGQRMLDFATRGTKRSASNLTSAPPSKRAHVPPQKPPRVRRAQPQPTAPAVEFPPAVESPSETPKTSPENVKLSWHQKTTAQEEADAKSDLQIRVKKRNGEWGTPTRFFRKNTVMLSVPNDLVEAPASANRYQRTCVGIENRARIYEHNFKEFLAELEKGEAGVLLFVRGQDANQIYR</sequence>
<protein>
    <submittedName>
        <fullName evidence="3">Uncharacterized protein</fullName>
    </submittedName>
</protein>
<feature type="compositionally biased region" description="Low complexity" evidence="1">
    <location>
        <begin position="168"/>
        <end position="179"/>
    </location>
</feature>
<feature type="compositionally biased region" description="Polar residues" evidence="1">
    <location>
        <begin position="217"/>
        <end position="228"/>
    </location>
</feature>
<dbReference type="Proteomes" id="UP000001307">
    <property type="component" value="Unassembled WGS sequence"/>
</dbReference>
<keyword evidence="2" id="KW-0472">Membrane</keyword>
<evidence type="ECO:0000256" key="1">
    <source>
        <dbReference type="SAM" id="MobiDB-lite"/>
    </source>
</evidence>
<evidence type="ECO:0000313" key="3">
    <source>
        <dbReference type="EMBL" id="CBY12134.1"/>
    </source>
</evidence>
<keyword evidence="4" id="KW-1185">Reference proteome</keyword>
<feature type="region of interest" description="Disordered" evidence="1">
    <location>
        <begin position="136"/>
        <end position="193"/>
    </location>
</feature>
<feature type="compositionally biased region" description="Polar residues" evidence="1">
    <location>
        <begin position="144"/>
        <end position="164"/>
    </location>
</feature>
<proteinExistence type="predicted"/>
<evidence type="ECO:0000313" key="4">
    <source>
        <dbReference type="Proteomes" id="UP000001307"/>
    </source>
</evidence>